<dbReference type="RefSeq" id="WP_091681093.1">
    <property type="nucleotide sequence ID" value="NZ_FOSN01000006.1"/>
</dbReference>
<dbReference type="AlphaFoldDB" id="A0A1I3YQG1"/>
<organism evidence="1 2">
    <name type="scientific">Methylocapsa palsarum</name>
    <dbReference type="NCBI Taxonomy" id="1612308"/>
    <lineage>
        <taxon>Bacteria</taxon>
        <taxon>Pseudomonadati</taxon>
        <taxon>Pseudomonadota</taxon>
        <taxon>Alphaproteobacteria</taxon>
        <taxon>Hyphomicrobiales</taxon>
        <taxon>Beijerinckiaceae</taxon>
        <taxon>Methylocapsa</taxon>
    </lineage>
</organism>
<dbReference type="EMBL" id="FOSN01000006">
    <property type="protein sequence ID" value="SFK34035.1"/>
    <property type="molecule type" value="Genomic_DNA"/>
</dbReference>
<proteinExistence type="predicted"/>
<gene>
    <name evidence="1" type="ORF">SAMN05444581_106101</name>
</gene>
<sequence>MALASNRPETPFFVSQAIARAVAFYVQPPRPDRCDALVAELSAILARGQAALDARAINLAER</sequence>
<name>A0A1I3YQG1_9HYPH</name>
<protein>
    <submittedName>
        <fullName evidence="1">Uncharacterized protein</fullName>
    </submittedName>
</protein>
<evidence type="ECO:0000313" key="1">
    <source>
        <dbReference type="EMBL" id="SFK34035.1"/>
    </source>
</evidence>
<accession>A0A1I3YQG1</accession>
<evidence type="ECO:0000313" key="2">
    <source>
        <dbReference type="Proteomes" id="UP000198755"/>
    </source>
</evidence>
<dbReference type="STRING" id="1612308.SAMN05444581_106101"/>
<keyword evidence="2" id="KW-1185">Reference proteome</keyword>
<reference evidence="1 2" key="1">
    <citation type="submission" date="2016-10" db="EMBL/GenBank/DDBJ databases">
        <authorList>
            <person name="de Groot N.N."/>
        </authorList>
    </citation>
    <scope>NUCLEOTIDE SEQUENCE [LARGE SCALE GENOMIC DNA]</scope>
    <source>
        <strain evidence="1 2">NE2</strain>
    </source>
</reference>
<dbReference type="Proteomes" id="UP000198755">
    <property type="component" value="Unassembled WGS sequence"/>
</dbReference>